<dbReference type="InterPro" id="IPR011701">
    <property type="entry name" value="MFS"/>
</dbReference>
<dbReference type="PANTHER" id="PTHR42718">
    <property type="entry name" value="MAJOR FACILITATOR SUPERFAMILY MULTIDRUG TRANSPORTER MFSC"/>
    <property type="match status" value="1"/>
</dbReference>
<feature type="transmembrane region" description="Helical" evidence="5">
    <location>
        <begin position="70"/>
        <end position="98"/>
    </location>
</feature>
<dbReference type="InterPro" id="IPR036259">
    <property type="entry name" value="MFS_trans_sf"/>
</dbReference>
<evidence type="ECO:0000256" key="1">
    <source>
        <dbReference type="ARBA" id="ARBA00004141"/>
    </source>
</evidence>
<evidence type="ECO:0000313" key="7">
    <source>
        <dbReference type="Proteomes" id="UP000799539"/>
    </source>
</evidence>
<dbReference type="Proteomes" id="UP000799539">
    <property type="component" value="Unassembled WGS sequence"/>
</dbReference>
<keyword evidence="2 5" id="KW-0812">Transmembrane</keyword>
<feature type="transmembrane region" description="Helical" evidence="5">
    <location>
        <begin position="267"/>
        <end position="291"/>
    </location>
</feature>
<feature type="transmembrane region" description="Helical" evidence="5">
    <location>
        <begin position="334"/>
        <end position="353"/>
    </location>
</feature>
<dbReference type="PANTHER" id="PTHR42718:SF1">
    <property type="entry name" value="LOW AFFINITY AMMONIUM TRANSPORTER"/>
    <property type="match status" value="1"/>
</dbReference>
<evidence type="ECO:0000313" key="6">
    <source>
        <dbReference type="EMBL" id="KAF2208628.1"/>
    </source>
</evidence>
<evidence type="ECO:0000256" key="5">
    <source>
        <dbReference type="SAM" id="Phobius"/>
    </source>
</evidence>
<dbReference type="AlphaFoldDB" id="A0A6A6F2C8"/>
<name>A0A6A6F2C8_9PEZI</name>
<feature type="transmembrane region" description="Helical" evidence="5">
    <location>
        <begin position="303"/>
        <end position="322"/>
    </location>
</feature>
<feature type="transmembrane region" description="Helical" evidence="5">
    <location>
        <begin position="360"/>
        <end position="378"/>
    </location>
</feature>
<proteinExistence type="predicted"/>
<keyword evidence="7" id="KW-1185">Reference proteome</keyword>
<dbReference type="Gene3D" id="1.20.1250.20">
    <property type="entry name" value="MFS general substrate transporter like domains"/>
    <property type="match status" value="2"/>
</dbReference>
<feature type="transmembrane region" description="Helical" evidence="5">
    <location>
        <begin position="110"/>
        <end position="137"/>
    </location>
</feature>
<protein>
    <recommendedName>
        <fullName evidence="8">Major facilitator superfamily (MFS) profile domain-containing protein</fullName>
    </recommendedName>
</protein>
<evidence type="ECO:0000256" key="4">
    <source>
        <dbReference type="ARBA" id="ARBA00023136"/>
    </source>
</evidence>
<dbReference type="EMBL" id="ML992693">
    <property type="protein sequence ID" value="KAF2208628.1"/>
    <property type="molecule type" value="Genomic_DNA"/>
</dbReference>
<reference evidence="6" key="1">
    <citation type="journal article" date="2020" name="Stud. Mycol.">
        <title>101 Dothideomycetes genomes: a test case for predicting lifestyles and emergence of pathogens.</title>
        <authorList>
            <person name="Haridas S."/>
            <person name="Albert R."/>
            <person name="Binder M."/>
            <person name="Bloem J."/>
            <person name="Labutti K."/>
            <person name="Salamov A."/>
            <person name="Andreopoulos B."/>
            <person name="Baker S."/>
            <person name="Barry K."/>
            <person name="Bills G."/>
            <person name="Bluhm B."/>
            <person name="Cannon C."/>
            <person name="Castanera R."/>
            <person name="Culley D."/>
            <person name="Daum C."/>
            <person name="Ezra D."/>
            <person name="Gonzalez J."/>
            <person name="Henrissat B."/>
            <person name="Kuo A."/>
            <person name="Liang C."/>
            <person name="Lipzen A."/>
            <person name="Lutzoni F."/>
            <person name="Magnuson J."/>
            <person name="Mondo S."/>
            <person name="Nolan M."/>
            <person name="Ohm R."/>
            <person name="Pangilinan J."/>
            <person name="Park H.-J."/>
            <person name="Ramirez L."/>
            <person name="Alfaro M."/>
            <person name="Sun H."/>
            <person name="Tritt A."/>
            <person name="Yoshinaga Y."/>
            <person name="Zwiers L.-H."/>
            <person name="Turgeon B."/>
            <person name="Goodwin S."/>
            <person name="Spatafora J."/>
            <person name="Crous P."/>
            <person name="Grigoriev I."/>
        </authorList>
    </citation>
    <scope>NUCLEOTIDE SEQUENCE</scope>
    <source>
        <strain evidence="6">SCOH1-5</strain>
    </source>
</reference>
<dbReference type="GO" id="GO:0016020">
    <property type="term" value="C:membrane"/>
    <property type="evidence" value="ECO:0007669"/>
    <property type="project" value="UniProtKB-SubCell"/>
</dbReference>
<comment type="subcellular location">
    <subcellularLocation>
        <location evidence="1">Membrane</location>
        <topology evidence="1">Multi-pass membrane protein</topology>
    </subcellularLocation>
</comment>
<dbReference type="Pfam" id="PF07690">
    <property type="entry name" value="MFS_1"/>
    <property type="match status" value="1"/>
</dbReference>
<feature type="transmembrane region" description="Helical" evidence="5">
    <location>
        <begin position="200"/>
        <end position="218"/>
    </location>
</feature>
<evidence type="ECO:0000256" key="2">
    <source>
        <dbReference type="ARBA" id="ARBA00022692"/>
    </source>
</evidence>
<evidence type="ECO:0008006" key="8">
    <source>
        <dbReference type="Google" id="ProtNLM"/>
    </source>
</evidence>
<evidence type="ECO:0000256" key="3">
    <source>
        <dbReference type="ARBA" id="ARBA00022989"/>
    </source>
</evidence>
<dbReference type="GO" id="GO:0022857">
    <property type="term" value="F:transmembrane transporter activity"/>
    <property type="evidence" value="ECO:0007669"/>
    <property type="project" value="InterPro"/>
</dbReference>
<gene>
    <name evidence="6" type="ORF">CERZMDRAFT_114572</name>
</gene>
<feature type="transmembrane region" description="Helical" evidence="5">
    <location>
        <begin position="239"/>
        <end position="261"/>
    </location>
</feature>
<feature type="transmembrane region" description="Helical" evidence="5">
    <location>
        <begin position="384"/>
        <end position="410"/>
    </location>
</feature>
<dbReference type="OrthoDB" id="2428527at2759"/>
<sequence>MCISLLRQRKLLIREGCRPTASTQHIRRQEQRMMRKVPRKPIWTSHDGIPERTPDGTKTLDQQVSLPREILVVGLIALAHFTTQVGLGQALAILHVIGDDFGITDPGTPAWLIAGYSLTSFAAGFAVYSNHVLFIFARVFQEIGPAICLPNGLALLGGLYGLRKRKKMAFAVFGECAPGDSIAGAVSASLFAFAWWPWTFWSFGIALMGIAGAAQWEIPDPQDHKPGLNGHKVWSWAAIWELDLLGASTGILGLLLINFAWNNAPIVGWGNAQCTSTLIAGVLLMPVFFCIETRVARNPLLPIEVFSLSNAFVLGCMAFGWANFGTSSLLASAYLSPVAVAGAVAAVVTGALLHRTRPAVVMIIAISALTGSILIATLPVRQIYWAQIFVATFITPFGLDMSFPAATVVVSDSVEKSKQGVAAGLANTIGVEVHVNNGGRTEADILLRYRSGLYMGIGLAGLGVALAILFLVKTLYEERKSARRDPHIEREADLSLSS</sequence>
<feature type="transmembrane region" description="Helical" evidence="5">
    <location>
        <begin position="453"/>
        <end position="472"/>
    </location>
</feature>
<accession>A0A6A6F2C8</accession>
<keyword evidence="3 5" id="KW-1133">Transmembrane helix</keyword>
<dbReference type="SUPFAM" id="SSF103473">
    <property type="entry name" value="MFS general substrate transporter"/>
    <property type="match status" value="1"/>
</dbReference>
<keyword evidence="4 5" id="KW-0472">Membrane</keyword>
<organism evidence="6 7">
    <name type="scientific">Cercospora zeae-maydis SCOH1-5</name>
    <dbReference type="NCBI Taxonomy" id="717836"/>
    <lineage>
        <taxon>Eukaryota</taxon>
        <taxon>Fungi</taxon>
        <taxon>Dikarya</taxon>
        <taxon>Ascomycota</taxon>
        <taxon>Pezizomycotina</taxon>
        <taxon>Dothideomycetes</taxon>
        <taxon>Dothideomycetidae</taxon>
        <taxon>Mycosphaerellales</taxon>
        <taxon>Mycosphaerellaceae</taxon>
        <taxon>Cercospora</taxon>
    </lineage>
</organism>